<feature type="transmembrane region" description="Helical" evidence="6">
    <location>
        <begin position="326"/>
        <end position="344"/>
    </location>
</feature>
<evidence type="ECO:0000256" key="2">
    <source>
        <dbReference type="ARBA" id="ARBA00010199"/>
    </source>
</evidence>
<evidence type="ECO:0000256" key="3">
    <source>
        <dbReference type="ARBA" id="ARBA00022692"/>
    </source>
</evidence>
<feature type="transmembrane region" description="Helical" evidence="6">
    <location>
        <begin position="424"/>
        <end position="447"/>
    </location>
</feature>
<sequence>MSISTESSPFIITKQSKGYFYEFKWLFKNAIPLVISYLLQNSLQSVGILNAGHLGAHELASATLGSMFVTISGFSVATGATLALDTLCSQSFTSSADKTLVGLHVQRCLAFMSMLYIPIVCLWWNAEEIFRLLRQDPVVAHLAGVYVRWMILAAPAFALFEALKKMMQAQGLFHAPTLVLFLGTPINILLNYVLVWHLLGFQGVAIASCITYWIIVALMVLYIRYCGGHQVWPRWSTRHAFSHWRPMIQLAIPGILLICTEAWAYEIIALGASWIDTPNLGAQSIILTSITALYTLAFGVGIAGANRVGNLLGAQCPNQARTAARATLCVGALIGLVNSLGLYVSRDRWAYLFTNDAEVAQLVAQAIPWVGIFVLSDNLAGVADGVLNGMGRQHVGAWCNLGAYYFCALPIGFWLCFRKGWDLVGLWSALAGALIVACIVTVVIVLISDWQQEVELAKERNRKERNMMDNKFPKSTEDGLPNYGTTYGNQVTPMQKEIQMTQQQQQQQTTSQYPGVVGGTPSEFKGIQGYDTQGNPIIPPFIAQRHQIEERLGATCKRDGGYHDLRMHLILTSLFFAILIVPYCCGYRGRRVVND</sequence>
<dbReference type="InterPro" id="IPR002528">
    <property type="entry name" value="MATE_fam"/>
</dbReference>
<keyword evidence="5 6" id="KW-0472">Membrane</keyword>
<dbReference type="PANTHER" id="PTHR11206">
    <property type="entry name" value="MULTIDRUG RESISTANCE PROTEIN"/>
    <property type="match status" value="1"/>
</dbReference>
<dbReference type="InterPro" id="IPR045069">
    <property type="entry name" value="MATE_euk"/>
</dbReference>
<dbReference type="RefSeq" id="XP_067516511.1">
    <property type="nucleotide sequence ID" value="XM_067660410.1"/>
</dbReference>
<evidence type="ECO:0000256" key="5">
    <source>
        <dbReference type="ARBA" id="ARBA00023136"/>
    </source>
</evidence>
<dbReference type="VEuPathDB" id="FungiDB:RO3G_05820"/>
<dbReference type="GeneID" id="93612791"/>
<dbReference type="EMBL" id="CH476735">
    <property type="protein sequence ID" value="EIE81115.1"/>
    <property type="molecule type" value="Genomic_DNA"/>
</dbReference>
<dbReference type="GO" id="GO:0015297">
    <property type="term" value="F:antiporter activity"/>
    <property type="evidence" value="ECO:0007669"/>
    <property type="project" value="InterPro"/>
</dbReference>
<reference evidence="7 8" key="1">
    <citation type="journal article" date="2009" name="PLoS Genet.">
        <title>Genomic analysis of the basal lineage fungus Rhizopus oryzae reveals a whole-genome duplication.</title>
        <authorList>
            <person name="Ma L.-J."/>
            <person name="Ibrahim A.S."/>
            <person name="Skory C."/>
            <person name="Grabherr M.G."/>
            <person name="Burger G."/>
            <person name="Butler M."/>
            <person name="Elias M."/>
            <person name="Idnurm A."/>
            <person name="Lang B.F."/>
            <person name="Sone T."/>
            <person name="Abe A."/>
            <person name="Calvo S.E."/>
            <person name="Corrochano L.M."/>
            <person name="Engels R."/>
            <person name="Fu J."/>
            <person name="Hansberg W."/>
            <person name="Kim J.-M."/>
            <person name="Kodira C.D."/>
            <person name="Koehrsen M.J."/>
            <person name="Liu B."/>
            <person name="Miranda-Saavedra D."/>
            <person name="O'Leary S."/>
            <person name="Ortiz-Castellanos L."/>
            <person name="Poulter R."/>
            <person name="Rodriguez-Romero J."/>
            <person name="Ruiz-Herrera J."/>
            <person name="Shen Y.-Q."/>
            <person name="Zeng Q."/>
            <person name="Galagan J."/>
            <person name="Birren B.W."/>
            <person name="Cuomo C.A."/>
            <person name="Wickes B.L."/>
        </authorList>
    </citation>
    <scope>NUCLEOTIDE SEQUENCE [LARGE SCALE GENOMIC DNA]</scope>
    <source>
        <strain evidence="8">RA 99-880 / ATCC MYA-4621 / FGSC 9543 / NRRL 43880</strain>
    </source>
</reference>
<dbReference type="GO" id="GO:0016020">
    <property type="term" value="C:membrane"/>
    <property type="evidence" value="ECO:0007669"/>
    <property type="project" value="UniProtKB-SubCell"/>
</dbReference>
<dbReference type="OrthoDB" id="2126698at2759"/>
<evidence type="ECO:0000256" key="4">
    <source>
        <dbReference type="ARBA" id="ARBA00022989"/>
    </source>
</evidence>
<dbReference type="Proteomes" id="UP000009138">
    <property type="component" value="Unassembled WGS sequence"/>
</dbReference>
<evidence type="ECO:0000313" key="8">
    <source>
        <dbReference type="Proteomes" id="UP000009138"/>
    </source>
</evidence>
<feature type="transmembrane region" description="Helical" evidence="6">
    <location>
        <begin position="108"/>
        <end position="126"/>
    </location>
</feature>
<feature type="transmembrane region" description="Helical" evidence="6">
    <location>
        <begin position="395"/>
        <end position="417"/>
    </location>
</feature>
<accession>I1BY35</accession>
<evidence type="ECO:0008006" key="9">
    <source>
        <dbReference type="Google" id="ProtNLM"/>
    </source>
</evidence>
<evidence type="ECO:0000313" key="7">
    <source>
        <dbReference type="EMBL" id="EIE81115.1"/>
    </source>
</evidence>
<proteinExistence type="inferred from homology"/>
<protein>
    <recommendedName>
        <fullName evidence="9">MATE efflux family protein</fullName>
    </recommendedName>
</protein>
<feature type="transmembrane region" description="Helical" evidence="6">
    <location>
        <begin position="59"/>
        <end position="87"/>
    </location>
</feature>
<comment type="similarity">
    <text evidence="2">Belongs to the multi antimicrobial extrusion (MATE) (TC 2.A.66.1) family.</text>
</comment>
<feature type="transmembrane region" description="Helical" evidence="6">
    <location>
        <begin position="138"/>
        <end position="160"/>
    </location>
</feature>
<dbReference type="GO" id="GO:1990961">
    <property type="term" value="P:xenobiotic detoxification by transmembrane export across the plasma membrane"/>
    <property type="evidence" value="ECO:0007669"/>
    <property type="project" value="InterPro"/>
</dbReference>
<keyword evidence="4 6" id="KW-1133">Transmembrane helix</keyword>
<feature type="transmembrane region" description="Helical" evidence="6">
    <location>
        <begin position="200"/>
        <end position="223"/>
    </location>
</feature>
<feature type="transmembrane region" description="Helical" evidence="6">
    <location>
        <begin position="285"/>
        <end position="305"/>
    </location>
</feature>
<keyword evidence="3 6" id="KW-0812">Transmembrane</keyword>
<dbReference type="GO" id="GO:0042910">
    <property type="term" value="F:xenobiotic transmembrane transporter activity"/>
    <property type="evidence" value="ECO:0007669"/>
    <property type="project" value="InterPro"/>
</dbReference>
<evidence type="ECO:0000256" key="6">
    <source>
        <dbReference type="SAM" id="Phobius"/>
    </source>
</evidence>
<dbReference type="NCBIfam" id="TIGR00797">
    <property type="entry name" value="matE"/>
    <property type="match status" value="1"/>
</dbReference>
<dbReference type="AlphaFoldDB" id="I1BY35"/>
<dbReference type="InParanoid" id="I1BY35"/>
<keyword evidence="8" id="KW-1185">Reference proteome</keyword>
<dbReference type="OMA" id="AHLYVMA"/>
<dbReference type="Pfam" id="PF01554">
    <property type="entry name" value="MatE"/>
    <property type="match status" value="2"/>
</dbReference>
<organism evidence="7 8">
    <name type="scientific">Rhizopus delemar (strain RA 99-880 / ATCC MYA-4621 / FGSC 9543 / NRRL 43880)</name>
    <name type="common">Mucormycosis agent</name>
    <name type="synonym">Rhizopus arrhizus var. delemar</name>
    <dbReference type="NCBI Taxonomy" id="246409"/>
    <lineage>
        <taxon>Eukaryota</taxon>
        <taxon>Fungi</taxon>
        <taxon>Fungi incertae sedis</taxon>
        <taxon>Mucoromycota</taxon>
        <taxon>Mucoromycotina</taxon>
        <taxon>Mucoromycetes</taxon>
        <taxon>Mucorales</taxon>
        <taxon>Mucorineae</taxon>
        <taxon>Rhizopodaceae</taxon>
        <taxon>Rhizopus</taxon>
    </lineage>
</organism>
<feature type="transmembrane region" description="Helical" evidence="6">
    <location>
        <begin position="244"/>
        <end position="265"/>
    </location>
</feature>
<evidence type="ECO:0000256" key="1">
    <source>
        <dbReference type="ARBA" id="ARBA00004141"/>
    </source>
</evidence>
<dbReference type="STRING" id="246409.I1BY35"/>
<name>I1BY35_RHIO9</name>
<gene>
    <name evidence="7" type="ORF">RO3G_05820</name>
</gene>
<feature type="transmembrane region" description="Helical" evidence="6">
    <location>
        <begin position="172"/>
        <end position="194"/>
    </location>
</feature>
<dbReference type="CDD" id="cd13132">
    <property type="entry name" value="MATE_eukaryotic"/>
    <property type="match status" value="1"/>
</dbReference>
<feature type="transmembrane region" description="Helical" evidence="6">
    <location>
        <begin position="567"/>
        <end position="585"/>
    </location>
</feature>
<comment type="subcellular location">
    <subcellularLocation>
        <location evidence="1">Membrane</location>
        <topology evidence="1">Multi-pass membrane protein</topology>
    </subcellularLocation>
</comment>
<dbReference type="FunCoup" id="I1BY35">
    <property type="interactions" value="38"/>
</dbReference>
<dbReference type="eggNOG" id="KOG1347">
    <property type="taxonomic scope" value="Eukaryota"/>
</dbReference>